<name>A0A5C1QM68_9SPIO</name>
<evidence type="ECO:0000313" key="2">
    <source>
        <dbReference type="Proteomes" id="UP000324209"/>
    </source>
</evidence>
<accession>A0A5C1QM68</accession>
<proteinExistence type="predicted"/>
<dbReference type="KEGG" id="ock:EXM22_11595"/>
<dbReference type="Proteomes" id="UP000324209">
    <property type="component" value="Chromosome"/>
</dbReference>
<reference evidence="1 2" key="1">
    <citation type="submission" date="2019-02" db="EMBL/GenBank/DDBJ databases">
        <title>Complete Genome Sequence and Methylome Analysis of free living Spirochaetas.</title>
        <authorList>
            <person name="Fomenkov A."/>
            <person name="Dubinina G."/>
            <person name="Leshcheva N."/>
            <person name="Mikheeva N."/>
            <person name="Grabovich M."/>
            <person name="Vincze T."/>
            <person name="Roberts R.J."/>
        </authorList>
    </citation>
    <scope>NUCLEOTIDE SEQUENCE [LARGE SCALE GENOMIC DNA]</scope>
    <source>
        <strain evidence="1 2">K2</strain>
    </source>
</reference>
<gene>
    <name evidence="1" type="ORF">EXM22_11595</name>
</gene>
<protein>
    <submittedName>
        <fullName evidence="1">DUF3783 domain-containing protein</fullName>
    </submittedName>
</protein>
<dbReference type="OrthoDB" id="370808at2"/>
<sequence>MYQNNRKMIMQQEMCLFRGFTKDQATQALNLLSQEGGEFNTRFAPMTDSMETMKMEELITALFEGTALGGKALTEGQRVVLMAVTQKERAVTVMRAVKSVSEDPQDIVFAMVTQTALQWTLQEYIDHISEEHEYMKTHNPADDPDMKKV</sequence>
<evidence type="ECO:0000313" key="1">
    <source>
        <dbReference type="EMBL" id="QEN08597.1"/>
    </source>
</evidence>
<keyword evidence="2" id="KW-1185">Reference proteome</keyword>
<dbReference type="EMBL" id="CP036150">
    <property type="protein sequence ID" value="QEN08597.1"/>
    <property type="molecule type" value="Genomic_DNA"/>
</dbReference>
<dbReference type="InterPro" id="IPR016621">
    <property type="entry name" value="UCP014543"/>
</dbReference>
<dbReference type="AlphaFoldDB" id="A0A5C1QM68"/>
<organism evidence="1 2">
    <name type="scientific">Oceanispirochaeta crateris</name>
    <dbReference type="NCBI Taxonomy" id="2518645"/>
    <lineage>
        <taxon>Bacteria</taxon>
        <taxon>Pseudomonadati</taxon>
        <taxon>Spirochaetota</taxon>
        <taxon>Spirochaetia</taxon>
        <taxon>Spirochaetales</taxon>
        <taxon>Spirochaetaceae</taxon>
        <taxon>Oceanispirochaeta</taxon>
    </lineage>
</organism>
<dbReference type="Pfam" id="PF12646">
    <property type="entry name" value="DUF3783"/>
    <property type="match status" value="1"/>
</dbReference>